<dbReference type="SUPFAM" id="SSF51445">
    <property type="entry name" value="(Trans)glycosidases"/>
    <property type="match status" value="1"/>
</dbReference>
<feature type="signal peptide" evidence="4">
    <location>
        <begin position="1"/>
        <end position="26"/>
    </location>
</feature>
<proteinExistence type="inferred from homology"/>
<dbReference type="PANTHER" id="PTHR10353:SF214">
    <property type="entry name" value="BETA-GLUCOSIDASE 44-LIKE"/>
    <property type="match status" value="1"/>
</dbReference>
<dbReference type="GO" id="GO:0008422">
    <property type="term" value="F:beta-glucosidase activity"/>
    <property type="evidence" value="ECO:0007669"/>
    <property type="project" value="TreeGrafter"/>
</dbReference>
<keyword evidence="2" id="KW-0378">Hydrolase</keyword>
<dbReference type="AlphaFoldDB" id="A0A314KHN2"/>
<evidence type="ECO:0000256" key="3">
    <source>
        <dbReference type="RuleBase" id="RU003690"/>
    </source>
</evidence>
<keyword evidence="6" id="KW-1185">Reference proteome</keyword>
<dbReference type="InterPro" id="IPR017853">
    <property type="entry name" value="GH"/>
</dbReference>
<evidence type="ECO:0000256" key="1">
    <source>
        <dbReference type="ARBA" id="ARBA00010838"/>
    </source>
</evidence>
<reference evidence="5" key="1">
    <citation type="submission" date="2016-11" db="EMBL/GenBank/DDBJ databases">
        <title>The genome of Nicotiana attenuata.</title>
        <authorList>
            <person name="Xu S."/>
            <person name="Brockmoeller T."/>
            <person name="Gaquerel E."/>
            <person name="Navarro A."/>
            <person name="Kuhl H."/>
            <person name="Gase K."/>
            <person name="Ling Z."/>
            <person name="Zhou W."/>
            <person name="Kreitzer C."/>
            <person name="Stanke M."/>
            <person name="Tang H."/>
            <person name="Lyons E."/>
            <person name="Pandey P."/>
            <person name="Pandey S.P."/>
            <person name="Timmermann B."/>
            <person name="Baldwin I.T."/>
        </authorList>
    </citation>
    <scope>NUCLEOTIDE SEQUENCE [LARGE SCALE GENOMIC DNA]</scope>
    <source>
        <strain evidence="5">UT</strain>
    </source>
</reference>
<dbReference type="OrthoDB" id="1305371at2759"/>
<dbReference type="STRING" id="49451.A0A314KHN2"/>
<feature type="chain" id="PRO_5016366770" evidence="4">
    <location>
        <begin position="27"/>
        <end position="131"/>
    </location>
</feature>
<dbReference type="Pfam" id="PF00232">
    <property type="entry name" value="Glyco_hydro_1"/>
    <property type="match status" value="1"/>
</dbReference>
<evidence type="ECO:0000313" key="5">
    <source>
        <dbReference type="EMBL" id="OIT28682.1"/>
    </source>
</evidence>
<evidence type="ECO:0000313" key="6">
    <source>
        <dbReference type="Proteomes" id="UP000187609"/>
    </source>
</evidence>
<organism evidence="5 6">
    <name type="scientific">Nicotiana attenuata</name>
    <name type="common">Coyote tobacco</name>
    <dbReference type="NCBI Taxonomy" id="49451"/>
    <lineage>
        <taxon>Eukaryota</taxon>
        <taxon>Viridiplantae</taxon>
        <taxon>Streptophyta</taxon>
        <taxon>Embryophyta</taxon>
        <taxon>Tracheophyta</taxon>
        <taxon>Spermatophyta</taxon>
        <taxon>Magnoliopsida</taxon>
        <taxon>eudicotyledons</taxon>
        <taxon>Gunneridae</taxon>
        <taxon>Pentapetalae</taxon>
        <taxon>asterids</taxon>
        <taxon>lamiids</taxon>
        <taxon>Solanales</taxon>
        <taxon>Solanaceae</taxon>
        <taxon>Nicotianoideae</taxon>
        <taxon>Nicotianeae</taxon>
        <taxon>Nicotiana</taxon>
    </lineage>
</organism>
<dbReference type="InterPro" id="IPR033132">
    <property type="entry name" value="GH_1_N_CS"/>
</dbReference>
<dbReference type="PROSITE" id="PS00653">
    <property type="entry name" value="GLYCOSYL_HYDROL_F1_2"/>
    <property type="match status" value="1"/>
</dbReference>
<evidence type="ECO:0000256" key="2">
    <source>
        <dbReference type="ARBA" id="ARBA00022801"/>
    </source>
</evidence>
<dbReference type="Proteomes" id="UP000187609">
    <property type="component" value="Unassembled WGS sequence"/>
</dbReference>
<accession>A0A314KHN2</accession>
<dbReference type="EMBL" id="MJEQ01001981">
    <property type="protein sequence ID" value="OIT28682.1"/>
    <property type="molecule type" value="Genomic_DNA"/>
</dbReference>
<comment type="similarity">
    <text evidence="1 3">Belongs to the glycosyl hydrolase 1 family.</text>
</comment>
<sequence>MINKATPLLFLLLAVIILSTLTHVQSDHVLPETAVFDTGGLSRDSFPKGFVFGTSTSAYQVEGAASKDGRGPSVWDTFIKIPGREPNNASGEVSADQYHRYKVSLHVFCQGSISTLISVFTILCDNYESGS</sequence>
<name>A0A314KHN2_NICAT</name>
<dbReference type="GO" id="GO:0005975">
    <property type="term" value="P:carbohydrate metabolic process"/>
    <property type="evidence" value="ECO:0007669"/>
    <property type="project" value="InterPro"/>
</dbReference>
<dbReference type="KEGG" id="nau:109212350"/>
<protein>
    <submittedName>
        <fullName evidence="5">Beta-glucosidase 44</fullName>
    </submittedName>
</protein>
<dbReference type="PANTHER" id="PTHR10353">
    <property type="entry name" value="GLYCOSYL HYDROLASE"/>
    <property type="match status" value="1"/>
</dbReference>
<comment type="caution">
    <text evidence="5">The sequence shown here is derived from an EMBL/GenBank/DDBJ whole genome shotgun (WGS) entry which is preliminary data.</text>
</comment>
<dbReference type="SMR" id="A0A314KHN2"/>
<keyword evidence="4" id="KW-0732">Signal</keyword>
<dbReference type="Gene3D" id="3.20.20.80">
    <property type="entry name" value="Glycosidases"/>
    <property type="match status" value="1"/>
</dbReference>
<evidence type="ECO:0000256" key="4">
    <source>
        <dbReference type="SAM" id="SignalP"/>
    </source>
</evidence>
<gene>
    <name evidence="5" type="primary">BGLU44_2</name>
    <name evidence="5" type="ORF">A4A49_17394</name>
</gene>
<dbReference type="GeneID" id="109212350"/>
<dbReference type="InterPro" id="IPR001360">
    <property type="entry name" value="Glyco_hydro_1"/>
</dbReference>
<dbReference type="Gramene" id="OIT28682">
    <property type="protein sequence ID" value="OIT28682"/>
    <property type="gene ID" value="A4A49_17394"/>
</dbReference>